<dbReference type="InterPro" id="IPR050481">
    <property type="entry name" value="UDP-glycosyltransf_plant"/>
</dbReference>
<keyword evidence="6 10" id="KW-0808">Transferase</keyword>
<accession>A0A5C7INV4</accession>
<gene>
    <name evidence="12" type="ORF">EZV62_005968</name>
</gene>
<comment type="similarity">
    <text evidence="3 10">Belongs to the UDP-glycosyltransferase family.</text>
</comment>
<evidence type="ECO:0000256" key="10">
    <source>
        <dbReference type="RuleBase" id="RU003718"/>
    </source>
</evidence>
<dbReference type="EMBL" id="VAHF01000002">
    <property type="protein sequence ID" value="TXG71033.1"/>
    <property type="molecule type" value="Genomic_DNA"/>
</dbReference>
<comment type="caution">
    <text evidence="12">The sequence shown here is derived from an EMBL/GenBank/DDBJ whole genome shotgun (WGS) entry which is preliminary data.</text>
</comment>
<evidence type="ECO:0000313" key="13">
    <source>
        <dbReference type="Proteomes" id="UP000323000"/>
    </source>
</evidence>
<dbReference type="Proteomes" id="UP000323000">
    <property type="component" value="Chromosome 2"/>
</dbReference>
<evidence type="ECO:0000256" key="1">
    <source>
        <dbReference type="ARBA" id="ARBA00004240"/>
    </source>
</evidence>
<keyword evidence="9" id="KW-0333">Golgi apparatus</keyword>
<proteinExistence type="inferred from homology"/>
<dbReference type="GO" id="GO:0035251">
    <property type="term" value="F:UDP-glucosyltransferase activity"/>
    <property type="evidence" value="ECO:0007669"/>
    <property type="project" value="InterPro"/>
</dbReference>
<dbReference type="Gene3D" id="3.30.450.70">
    <property type="match status" value="1"/>
</dbReference>
<dbReference type="FunFam" id="3.40.50.2000:FF:000095">
    <property type="entry name" value="Glycosyltransferase"/>
    <property type="match status" value="1"/>
</dbReference>
<reference evidence="13" key="1">
    <citation type="journal article" date="2019" name="Gigascience">
        <title>De novo genome assembly of the endangered Acer yangbiense, a plant species with extremely small populations endemic to Yunnan Province, China.</title>
        <authorList>
            <person name="Yang J."/>
            <person name="Wariss H.M."/>
            <person name="Tao L."/>
            <person name="Zhang R."/>
            <person name="Yun Q."/>
            <person name="Hollingsworth P."/>
            <person name="Dao Z."/>
            <person name="Luo G."/>
            <person name="Guo H."/>
            <person name="Ma Y."/>
            <person name="Sun W."/>
        </authorList>
    </citation>
    <scope>NUCLEOTIDE SEQUENCE [LARGE SCALE GENOMIC DNA]</scope>
    <source>
        <strain evidence="13">cv. Malutang</strain>
    </source>
</reference>
<dbReference type="FunFam" id="3.40.50.2000:FF:000020">
    <property type="entry name" value="Glycosyltransferase"/>
    <property type="match status" value="1"/>
</dbReference>
<dbReference type="Pfam" id="PF04099">
    <property type="entry name" value="Sybindin"/>
    <property type="match status" value="1"/>
</dbReference>
<dbReference type="Pfam" id="PF00201">
    <property type="entry name" value="UDPGT"/>
    <property type="match status" value="1"/>
</dbReference>
<organism evidence="12 13">
    <name type="scientific">Acer yangbiense</name>
    <dbReference type="NCBI Taxonomy" id="1000413"/>
    <lineage>
        <taxon>Eukaryota</taxon>
        <taxon>Viridiplantae</taxon>
        <taxon>Streptophyta</taxon>
        <taxon>Embryophyta</taxon>
        <taxon>Tracheophyta</taxon>
        <taxon>Spermatophyta</taxon>
        <taxon>Magnoliopsida</taxon>
        <taxon>eudicotyledons</taxon>
        <taxon>Gunneridae</taxon>
        <taxon>Pentapetalae</taxon>
        <taxon>rosids</taxon>
        <taxon>malvids</taxon>
        <taxon>Sapindales</taxon>
        <taxon>Sapindaceae</taxon>
        <taxon>Hippocastanoideae</taxon>
        <taxon>Acereae</taxon>
        <taxon>Acer</taxon>
    </lineage>
</organism>
<comment type="subcellular location">
    <subcellularLocation>
        <location evidence="1">Endoplasmic reticulum</location>
    </subcellularLocation>
    <subcellularLocation>
        <location evidence="2">Golgi apparatus</location>
    </subcellularLocation>
</comment>
<evidence type="ECO:0000256" key="4">
    <source>
        <dbReference type="ARBA" id="ARBA00022448"/>
    </source>
</evidence>
<dbReference type="EC" id="2.4.1.-" evidence="11"/>
<keyword evidence="8" id="KW-0931">ER-Golgi transport</keyword>
<dbReference type="CDD" id="cd03784">
    <property type="entry name" value="GT1_Gtf-like"/>
    <property type="match status" value="1"/>
</dbReference>
<dbReference type="OrthoDB" id="5835829at2759"/>
<dbReference type="Gene3D" id="3.40.50.2000">
    <property type="entry name" value="Glycogen Phosphorylase B"/>
    <property type="match status" value="2"/>
</dbReference>
<evidence type="ECO:0000256" key="2">
    <source>
        <dbReference type="ARBA" id="ARBA00004555"/>
    </source>
</evidence>
<dbReference type="InterPro" id="IPR035595">
    <property type="entry name" value="UDP_glycos_trans_CS"/>
</dbReference>
<dbReference type="GO" id="GO:0030008">
    <property type="term" value="C:TRAPP complex"/>
    <property type="evidence" value="ECO:0007669"/>
    <property type="project" value="InterPro"/>
</dbReference>
<dbReference type="SUPFAM" id="SSF64356">
    <property type="entry name" value="SNARE-like"/>
    <property type="match status" value="1"/>
</dbReference>
<evidence type="ECO:0000256" key="5">
    <source>
        <dbReference type="ARBA" id="ARBA00022676"/>
    </source>
</evidence>
<evidence type="ECO:0000256" key="8">
    <source>
        <dbReference type="ARBA" id="ARBA00022892"/>
    </source>
</evidence>
<dbReference type="PANTHER" id="PTHR48048:SF30">
    <property type="entry name" value="GLYCOSYLTRANSFERASE"/>
    <property type="match status" value="1"/>
</dbReference>
<evidence type="ECO:0000256" key="6">
    <source>
        <dbReference type="ARBA" id="ARBA00022679"/>
    </source>
</evidence>
<evidence type="ECO:0000313" key="12">
    <source>
        <dbReference type="EMBL" id="TXG71033.1"/>
    </source>
</evidence>
<dbReference type="InterPro" id="IPR011012">
    <property type="entry name" value="Longin-like_dom_sf"/>
</dbReference>
<dbReference type="PANTHER" id="PTHR48048">
    <property type="entry name" value="GLYCOSYLTRANSFERASE"/>
    <property type="match status" value="1"/>
</dbReference>
<dbReference type="SUPFAM" id="SSF53756">
    <property type="entry name" value="UDP-Glycosyltransferase/glycogen phosphorylase"/>
    <property type="match status" value="1"/>
</dbReference>
<dbReference type="GO" id="GO:0005783">
    <property type="term" value="C:endoplasmic reticulum"/>
    <property type="evidence" value="ECO:0007669"/>
    <property type="project" value="UniProtKB-SubCell"/>
</dbReference>
<evidence type="ECO:0000256" key="7">
    <source>
        <dbReference type="ARBA" id="ARBA00022824"/>
    </source>
</evidence>
<sequence>MEAIVFYPAPPISHLISMVELGKLILTLQPSLSIHILITPPPYIAGDTAPYIAQISAAFPSITFHHLPTAALPPSTTPPTHHETLIFKLLRSNNPNVHHALLSISKNYTVLGLVMDFFCFHALSVATDLNIPAYFFFTSGAGCLALFLYFTTLHENTTTSFKDIKSTPFDVPGTPPVLPTDFPKPFLDRDDKVYEYLVEVCYQLPRSAGIIVNTFDSLEPRPLKAITDGLCVLNGPTLPIYSVGPLIIAKDGGGSVPECLTWLDSQPSRSVVFLCFGSLGSFSVDQLEEIATGLERSGQRFLWVVKNPPRGHENLSVAISERPDPDLDSILPKGFLDRTKERGLVVKAWAPQVEVLNHDSVGGFVTHCGWNSMLEAVCAGVPMVAWPLYAEQRFNRIMMVEEIKIGLPMVESENGFVSSSEVEKRVRELMDSEEGDSIRKRTVAMKNEAKAALREGGSSRVALTELFMSWNRTLGFWNSLKHDLKFDRLSSIHRKRKKEMQFFGGSEISLSPPTPAVPGNNAHMMYVFNRNGVCLLYEEWNQPLHTLNAQQDHKLMFGLHFSLKSLTAKMYPTSFGGVVPCYQSQFYAIT</sequence>
<dbReference type="GO" id="GO:0016192">
    <property type="term" value="P:vesicle-mediated transport"/>
    <property type="evidence" value="ECO:0007669"/>
    <property type="project" value="UniProtKB-KW"/>
</dbReference>
<evidence type="ECO:0000256" key="11">
    <source>
        <dbReference type="RuleBase" id="RU362057"/>
    </source>
</evidence>
<dbReference type="InterPro" id="IPR002213">
    <property type="entry name" value="UDP_glucos_trans"/>
</dbReference>
<name>A0A5C7INV4_9ROSI</name>
<evidence type="ECO:0000256" key="3">
    <source>
        <dbReference type="ARBA" id="ARBA00009995"/>
    </source>
</evidence>
<dbReference type="InterPro" id="IPR007233">
    <property type="entry name" value="TRAPPC"/>
</dbReference>
<protein>
    <recommendedName>
        <fullName evidence="11">Glycosyltransferase</fullName>
        <ecNumber evidence="11">2.4.1.-</ecNumber>
    </recommendedName>
</protein>
<dbReference type="GO" id="GO:0005794">
    <property type="term" value="C:Golgi apparatus"/>
    <property type="evidence" value="ECO:0007669"/>
    <property type="project" value="UniProtKB-SubCell"/>
</dbReference>
<dbReference type="AlphaFoldDB" id="A0A5C7INV4"/>
<keyword evidence="4" id="KW-0813">Transport</keyword>
<dbReference type="PROSITE" id="PS00375">
    <property type="entry name" value="UDPGT"/>
    <property type="match status" value="1"/>
</dbReference>
<keyword evidence="7" id="KW-0256">Endoplasmic reticulum</keyword>
<keyword evidence="13" id="KW-1185">Reference proteome</keyword>
<evidence type="ECO:0000256" key="9">
    <source>
        <dbReference type="ARBA" id="ARBA00023034"/>
    </source>
</evidence>
<keyword evidence="5 10" id="KW-0328">Glycosyltransferase</keyword>